<sequence length="887" mass="101539">MDEVEKFNAAETVIPLLIAKLNNVKDKNQITDPILVRQVVKSMEILTEVEKYLEDKEGSPNDLNPELLQTIYRVEDDIDIFLVRTKFQKLGVVFAEIHLKYVHIQALLMKKKMNKLVSDLEKEWKFFRYPLSKNAKQSKEIHSARDKRSGISNLVGRVKELAELILSDDSSPFPIPVIDVEGSATTTELRKIYNHVQVKDHFECRAWVAVGQEFDKSQLLRYKKSSPCYSSYHGGNAGEIVKYAFPNSADGTRVISSFRAADVVRYPNIIFYGRNPALNSGVMRVSYAKTNVVFDDNATTEQQVSGEDEISDEETDIVGLKDKILELAKRIDEHSVVVVVGDAGSGKTTLVKTIYDSSLIRQSFGYRAWVNVYISDHYCDMKNVLISILKQVTKLAKDEEELPPHELETNLRKTSSGKKFLLVLDDVHLPSAWYDFRRILLPLSDSRVILITRKDTVAQSVSPSVSPSFVFQLRSLNKYESSQLFLKMVRKDESPDLIDMKEMVWKICRGLPLGICVLGGLFCTGNYSSLIKKARFGEEQSISPDSLASSIWKLAHKILSPRFRAYIHYLCLFPKSDEVPVRRLFHLWLAERLVTPSGEEELEELVNKDIEDLENMRIIQVVRRRSNGKPKTCNVTSSLYDTFCQNSHDMGSFHVNSNKSNSTSNSRKVCIRRFAEHIDIQKNPPSSDEGVKHLHSFISFNTRKDDKPSEELGFNLVPIDEFENLKELYLLGMLPRGFDISRFPPKLQILTLSLSQLSNDPMPMLGKLKHLKTLRLFAHSYIGERLTCPKDTFPELLFLKLWVLKELKHWTINDNAMPVLKQLEIRYCQKLKKIDGLENVRTLKEIILTNMEKDFVDEVRKRLGEKKVATETIDQTWTQGDCRGEDG</sequence>
<organism evidence="1 2">
    <name type="scientific">Pistacia integerrima</name>
    <dbReference type="NCBI Taxonomy" id="434235"/>
    <lineage>
        <taxon>Eukaryota</taxon>
        <taxon>Viridiplantae</taxon>
        <taxon>Streptophyta</taxon>
        <taxon>Embryophyta</taxon>
        <taxon>Tracheophyta</taxon>
        <taxon>Spermatophyta</taxon>
        <taxon>Magnoliopsida</taxon>
        <taxon>eudicotyledons</taxon>
        <taxon>Gunneridae</taxon>
        <taxon>Pentapetalae</taxon>
        <taxon>rosids</taxon>
        <taxon>malvids</taxon>
        <taxon>Sapindales</taxon>
        <taxon>Anacardiaceae</taxon>
        <taxon>Pistacia</taxon>
    </lineage>
</organism>
<reference evidence="2" key="1">
    <citation type="journal article" date="2023" name="G3 (Bethesda)">
        <title>Genome assembly and association tests identify interacting loci associated with vigor, precocity, and sex in interspecific pistachio rootstocks.</title>
        <authorList>
            <person name="Palmer W."/>
            <person name="Jacygrad E."/>
            <person name="Sagayaradj S."/>
            <person name="Cavanaugh K."/>
            <person name="Han R."/>
            <person name="Bertier L."/>
            <person name="Beede B."/>
            <person name="Kafkas S."/>
            <person name="Golino D."/>
            <person name="Preece J."/>
            <person name="Michelmore R."/>
        </authorList>
    </citation>
    <scope>NUCLEOTIDE SEQUENCE [LARGE SCALE GENOMIC DNA]</scope>
</reference>
<dbReference type="EMBL" id="CM047750">
    <property type="protein sequence ID" value="KAJ0007397.1"/>
    <property type="molecule type" value="Genomic_DNA"/>
</dbReference>
<accession>A0ACC0WYR8</accession>
<protein>
    <submittedName>
        <fullName evidence="1">Uncharacterized protein</fullName>
    </submittedName>
</protein>
<name>A0ACC0WYR8_9ROSI</name>
<keyword evidence="2" id="KW-1185">Reference proteome</keyword>
<gene>
    <name evidence="1" type="ORF">Pint_29271</name>
</gene>
<evidence type="ECO:0000313" key="2">
    <source>
        <dbReference type="Proteomes" id="UP001163603"/>
    </source>
</evidence>
<dbReference type="Proteomes" id="UP001163603">
    <property type="component" value="Chromosome 15"/>
</dbReference>
<proteinExistence type="predicted"/>
<evidence type="ECO:0000313" key="1">
    <source>
        <dbReference type="EMBL" id="KAJ0007397.1"/>
    </source>
</evidence>
<comment type="caution">
    <text evidence="1">The sequence shown here is derived from an EMBL/GenBank/DDBJ whole genome shotgun (WGS) entry which is preliminary data.</text>
</comment>